<sequence length="177" mass="18759">MKEKFELREMIYISLLAATATVSKVPIRILSNFLTSSVGLPGGIIGGIYYMFWIVAACAVVRKRGTATLFCAVQIFVTIATSSMPVIKLITYLPPGIAIDLFLIAYGKFEYSKGIMMILGAIANSAGALTQAALLMNLPLAAVVVSTLTSAFSGAAGGYFAYMVVSRIVRSSVTHAS</sequence>
<dbReference type="EMBL" id="VSSQ01002698">
    <property type="protein sequence ID" value="MPM16905.1"/>
    <property type="molecule type" value="Genomic_DNA"/>
</dbReference>
<proteinExistence type="predicted"/>
<organism evidence="2">
    <name type="scientific">bioreactor metagenome</name>
    <dbReference type="NCBI Taxonomy" id="1076179"/>
    <lineage>
        <taxon>unclassified sequences</taxon>
        <taxon>metagenomes</taxon>
        <taxon>ecological metagenomes</taxon>
    </lineage>
</organism>
<feature type="transmembrane region" description="Helical" evidence="1">
    <location>
        <begin position="114"/>
        <end position="134"/>
    </location>
</feature>
<accession>A0A644XL45</accession>
<protein>
    <submittedName>
        <fullName evidence="2">Uncharacterized protein</fullName>
    </submittedName>
</protein>
<dbReference type="AlphaFoldDB" id="A0A644XL45"/>
<evidence type="ECO:0000256" key="1">
    <source>
        <dbReference type="SAM" id="Phobius"/>
    </source>
</evidence>
<reference evidence="2" key="1">
    <citation type="submission" date="2019-08" db="EMBL/GenBank/DDBJ databases">
        <authorList>
            <person name="Kucharzyk K."/>
            <person name="Murdoch R.W."/>
            <person name="Higgins S."/>
            <person name="Loffler F."/>
        </authorList>
    </citation>
    <scope>NUCLEOTIDE SEQUENCE</scope>
</reference>
<feature type="transmembrane region" description="Helical" evidence="1">
    <location>
        <begin position="40"/>
        <end position="60"/>
    </location>
</feature>
<name>A0A644XL45_9ZZZZ</name>
<keyword evidence="1" id="KW-0472">Membrane</keyword>
<keyword evidence="1" id="KW-1133">Transmembrane helix</keyword>
<keyword evidence="1" id="KW-0812">Transmembrane</keyword>
<feature type="transmembrane region" description="Helical" evidence="1">
    <location>
        <begin position="140"/>
        <end position="162"/>
    </location>
</feature>
<feature type="transmembrane region" description="Helical" evidence="1">
    <location>
        <begin position="12"/>
        <end position="34"/>
    </location>
</feature>
<gene>
    <name evidence="2" type="ORF">SDC9_63287</name>
</gene>
<comment type="caution">
    <text evidence="2">The sequence shown here is derived from an EMBL/GenBank/DDBJ whole genome shotgun (WGS) entry which is preliminary data.</text>
</comment>
<evidence type="ECO:0000313" key="2">
    <source>
        <dbReference type="EMBL" id="MPM16905.1"/>
    </source>
</evidence>
<feature type="transmembrane region" description="Helical" evidence="1">
    <location>
        <begin position="90"/>
        <end position="107"/>
    </location>
</feature>